<keyword evidence="11" id="KW-1185">Reference proteome</keyword>
<evidence type="ECO:0000256" key="7">
    <source>
        <dbReference type="SAM" id="Phobius"/>
    </source>
</evidence>
<keyword evidence="4 10" id="KW-0067">ATP-binding</keyword>
<feature type="domain" description="ABC transporter" evidence="8">
    <location>
        <begin position="451"/>
        <end position="685"/>
    </location>
</feature>
<keyword evidence="3" id="KW-0547">Nucleotide-binding</keyword>
<evidence type="ECO:0000256" key="2">
    <source>
        <dbReference type="ARBA" id="ARBA00022692"/>
    </source>
</evidence>
<dbReference type="PROSITE" id="PS00211">
    <property type="entry name" value="ABC_TRANSPORTER_1"/>
    <property type="match status" value="1"/>
</dbReference>
<dbReference type="InterPro" id="IPR036640">
    <property type="entry name" value="ABC1_TM_sf"/>
</dbReference>
<keyword evidence="5 7" id="KW-1133">Transmembrane helix</keyword>
<gene>
    <name evidence="10" type="primary">yheH_1</name>
    <name evidence="10" type="ORF">SK3146_00100</name>
</gene>
<evidence type="ECO:0000256" key="3">
    <source>
        <dbReference type="ARBA" id="ARBA00022741"/>
    </source>
</evidence>
<keyword evidence="10" id="KW-0378">Hydrolase</keyword>
<evidence type="ECO:0000313" key="11">
    <source>
        <dbReference type="Proteomes" id="UP001057134"/>
    </source>
</evidence>
<reference evidence="10" key="2">
    <citation type="journal article" date="2021" name="J Anim Sci Technol">
        <title>Complete genome sequence of Paenibacillus konkukensis sp. nov. SK3146 as a potential probiotic strain.</title>
        <authorList>
            <person name="Jung H.I."/>
            <person name="Park S."/>
            <person name="Niu K.M."/>
            <person name="Lee S.W."/>
            <person name="Kothari D."/>
            <person name="Yi K.J."/>
            <person name="Kim S.K."/>
        </authorList>
    </citation>
    <scope>NUCLEOTIDE SEQUENCE</scope>
    <source>
        <strain evidence="10">SK3146</strain>
    </source>
</reference>
<feature type="transmembrane region" description="Helical" evidence="7">
    <location>
        <begin position="175"/>
        <end position="195"/>
    </location>
</feature>
<dbReference type="EC" id="3.6.3.-" evidence="10"/>
<feature type="transmembrane region" description="Helical" evidence="7">
    <location>
        <begin position="273"/>
        <end position="294"/>
    </location>
</feature>
<evidence type="ECO:0000313" key="10">
    <source>
        <dbReference type="EMBL" id="UQZ80944.1"/>
    </source>
</evidence>
<dbReference type="Gene3D" id="3.40.50.300">
    <property type="entry name" value="P-loop containing nucleotide triphosphate hydrolases"/>
    <property type="match status" value="1"/>
</dbReference>
<dbReference type="CDD" id="cd18544">
    <property type="entry name" value="ABC_6TM_TmrA_like"/>
    <property type="match status" value="1"/>
</dbReference>
<dbReference type="InterPro" id="IPR003593">
    <property type="entry name" value="AAA+_ATPase"/>
</dbReference>
<dbReference type="SMART" id="SM00382">
    <property type="entry name" value="AAA"/>
    <property type="match status" value="1"/>
</dbReference>
<dbReference type="InterPro" id="IPR017871">
    <property type="entry name" value="ABC_transporter-like_CS"/>
</dbReference>
<dbReference type="Proteomes" id="UP001057134">
    <property type="component" value="Chromosome"/>
</dbReference>
<evidence type="ECO:0000256" key="6">
    <source>
        <dbReference type="ARBA" id="ARBA00023136"/>
    </source>
</evidence>
<feature type="transmembrane region" description="Helical" evidence="7">
    <location>
        <begin position="244"/>
        <end position="267"/>
    </location>
</feature>
<dbReference type="InterPro" id="IPR027417">
    <property type="entry name" value="P-loop_NTPase"/>
</dbReference>
<feature type="transmembrane region" description="Helical" evidence="7">
    <location>
        <begin position="373"/>
        <end position="398"/>
    </location>
</feature>
<evidence type="ECO:0000259" key="8">
    <source>
        <dbReference type="PROSITE" id="PS50893"/>
    </source>
</evidence>
<dbReference type="GO" id="GO:0016787">
    <property type="term" value="F:hydrolase activity"/>
    <property type="evidence" value="ECO:0007669"/>
    <property type="project" value="UniProtKB-KW"/>
</dbReference>
<evidence type="ECO:0000259" key="9">
    <source>
        <dbReference type="PROSITE" id="PS50929"/>
    </source>
</evidence>
<dbReference type="InterPro" id="IPR003439">
    <property type="entry name" value="ABC_transporter-like_ATP-bd"/>
</dbReference>
<sequence length="694" mass="77693">MSEYEEEYGNELGLDQAPGSKERIIKRLIGYAARFKRLFLVALLMLAIAVCTDLAGPLIAKRIIDVHISGIEKPWYETSDSGSYSVLYDGKRYKREDHWAPGETRGGEVRVLQIDRAYYFIASPVAWDGERTVKDGSVIIAKGGQTASYPSKQLNLEELFGFYKPELDGMLKLCLYYLGLVAVSAVFTYGQHYYLQSTANRIIRLMRTDVFAQLNRLPIRYFDNLPAGKVVSRVTNDTETIRDLYVNVLANFFTGTIHMLGIFIALFVLDARLAAICLFIIPALAGWIYVYGRIAKKYNRMIRKTVSDINGMINESIQGMTIIKAFRKEKRVQEQFEVHNTHLFAYQNKLLSLNSWTGYNLVGVIRNTALAALIWYFGGASLSGGEGMVTLGVLYAFVDYLNRLFQPMVNIVNQLPNLERALVSAERVFALVDQEGEDVSDRRIARYKGDVRFEDVFFSYKDNEPVLKGVSFAARQGQTVALVGHTGSGKSSILNLLFRFYDPDRGRITIDGTDTRTLPRQTIRQHMGIVLQDPFLFTGTIGSNVSLGDPAISRERIEKVLADVGAGAMLKDLPLGIDEPVIEKGSTLSAGQRQLISFARALAYDPAILILDEATSNIDTETEAVIQQALDVVKQGRTTFVIAHRLSTVKNADLILVLDRGEIVERGTHEQLMKLEGKYRQMYEIQLGKVAAGQ</sequence>
<dbReference type="GO" id="GO:0005524">
    <property type="term" value="F:ATP binding"/>
    <property type="evidence" value="ECO:0007669"/>
    <property type="project" value="UniProtKB-KW"/>
</dbReference>
<evidence type="ECO:0000256" key="4">
    <source>
        <dbReference type="ARBA" id="ARBA00022840"/>
    </source>
</evidence>
<evidence type="ECO:0000256" key="1">
    <source>
        <dbReference type="ARBA" id="ARBA00004651"/>
    </source>
</evidence>
<proteinExistence type="predicted"/>
<keyword evidence="6 7" id="KW-0472">Membrane</keyword>
<dbReference type="SUPFAM" id="SSF90123">
    <property type="entry name" value="ABC transporter transmembrane region"/>
    <property type="match status" value="1"/>
</dbReference>
<dbReference type="PANTHER" id="PTHR43394:SF1">
    <property type="entry name" value="ATP-BINDING CASSETTE SUB-FAMILY B MEMBER 10, MITOCHONDRIAL"/>
    <property type="match status" value="1"/>
</dbReference>
<dbReference type="Pfam" id="PF00664">
    <property type="entry name" value="ABC_membrane"/>
    <property type="match status" value="1"/>
</dbReference>
<accession>A0ABY4RH44</accession>
<dbReference type="InterPro" id="IPR039421">
    <property type="entry name" value="Type_1_exporter"/>
</dbReference>
<reference evidence="10" key="1">
    <citation type="submission" date="2018-02" db="EMBL/GenBank/DDBJ databases">
        <authorList>
            <person name="Kim S.-K."/>
            <person name="Jung H.-I."/>
            <person name="Lee S.-W."/>
        </authorList>
    </citation>
    <scope>NUCLEOTIDE SEQUENCE</scope>
    <source>
        <strain evidence="10">SK3146</strain>
    </source>
</reference>
<dbReference type="InterPro" id="IPR011527">
    <property type="entry name" value="ABC1_TM_dom"/>
</dbReference>
<keyword evidence="2 7" id="KW-0812">Transmembrane</keyword>
<dbReference type="CDD" id="cd03254">
    <property type="entry name" value="ABCC_Glucan_exporter_like"/>
    <property type="match status" value="1"/>
</dbReference>
<name>A0ABY4RH44_9BACL</name>
<dbReference type="PROSITE" id="PS50893">
    <property type="entry name" value="ABC_TRANSPORTER_2"/>
    <property type="match status" value="1"/>
</dbReference>
<dbReference type="PANTHER" id="PTHR43394">
    <property type="entry name" value="ATP-DEPENDENT PERMEASE MDL1, MITOCHONDRIAL"/>
    <property type="match status" value="1"/>
</dbReference>
<comment type="subcellular location">
    <subcellularLocation>
        <location evidence="1">Cell membrane</location>
        <topology evidence="1">Multi-pass membrane protein</topology>
    </subcellularLocation>
</comment>
<dbReference type="Pfam" id="PF00005">
    <property type="entry name" value="ABC_tran"/>
    <property type="match status" value="1"/>
</dbReference>
<evidence type="ECO:0000256" key="5">
    <source>
        <dbReference type="ARBA" id="ARBA00022989"/>
    </source>
</evidence>
<organism evidence="10 11">
    <name type="scientific">Paenibacillus konkukensis</name>
    <dbReference type="NCBI Taxonomy" id="2020716"/>
    <lineage>
        <taxon>Bacteria</taxon>
        <taxon>Bacillati</taxon>
        <taxon>Bacillota</taxon>
        <taxon>Bacilli</taxon>
        <taxon>Bacillales</taxon>
        <taxon>Paenibacillaceae</taxon>
        <taxon>Paenibacillus</taxon>
    </lineage>
</organism>
<dbReference type="SUPFAM" id="SSF52540">
    <property type="entry name" value="P-loop containing nucleoside triphosphate hydrolases"/>
    <property type="match status" value="1"/>
</dbReference>
<protein>
    <submittedName>
        <fullName evidence="10">Multidrug resistance ABC transporter ATP-binding/permease protein YheH</fullName>
        <ecNumber evidence="10">3.6.3.-</ecNumber>
    </submittedName>
</protein>
<feature type="domain" description="ABC transmembrane type-1" evidence="9">
    <location>
        <begin position="40"/>
        <end position="420"/>
    </location>
</feature>
<dbReference type="EMBL" id="CP027059">
    <property type="protein sequence ID" value="UQZ80944.1"/>
    <property type="molecule type" value="Genomic_DNA"/>
</dbReference>
<dbReference type="PROSITE" id="PS50929">
    <property type="entry name" value="ABC_TM1F"/>
    <property type="match status" value="1"/>
</dbReference>
<feature type="transmembrane region" description="Helical" evidence="7">
    <location>
        <begin position="38"/>
        <end position="60"/>
    </location>
</feature>
<dbReference type="Gene3D" id="1.20.1560.10">
    <property type="entry name" value="ABC transporter type 1, transmembrane domain"/>
    <property type="match status" value="1"/>
</dbReference>